<name>A0A8J6PEV4_9FIRM</name>
<dbReference type="RefSeq" id="WP_093989165.1">
    <property type="nucleotide sequence ID" value="NZ_FYDD01000004.1"/>
</dbReference>
<dbReference type="Proteomes" id="UP000632659">
    <property type="component" value="Unassembled WGS sequence"/>
</dbReference>
<dbReference type="AlphaFoldDB" id="A0A8J6PEV4"/>
<sequence length="82" mass="9509">MYLHLGNDTVVQMKHVIGIFDIENASLSKHTKQFLSRSTKNDEVFNVSYEMPKSFIVCQEEERSTVYVSQISPQTLLKRSKK</sequence>
<reference evidence="1" key="1">
    <citation type="submission" date="2020-08" db="EMBL/GenBank/DDBJ databases">
        <title>Genome public.</title>
        <authorList>
            <person name="Liu C."/>
            <person name="Sun Q."/>
        </authorList>
    </citation>
    <scope>NUCLEOTIDE SEQUENCE</scope>
    <source>
        <strain evidence="1">NSJ-15</strain>
    </source>
</reference>
<evidence type="ECO:0000313" key="1">
    <source>
        <dbReference type="EMBL" id="MBC8610891.1"/>
    </source>
</evidence>
<keyword evidence="2" id="KW-1185">Reference proteome</keyword>
<dbReference type="Pfam" id="PF04025">
    <property type="entry name" value="RemA-like"/>
    <property type="match status" value="1"/>
</dbReference>
<protein>
    <submittedName>
        <fullName evidence="1">DUF370 domain-containing protein</fullName>
    </submittedName>
</protein>
<dbReference type="NCBIfam" id="NF046065">
    <property type="entry name" value="MtxRegRemB"/>
    <property type="match status" value="1"/>
</dbReference>
<proteinExistence type="predicted"/>
<gene>
    <name evidence="1" type="ORF">H8702_07115</name>
</gene>
<dbReference type="EMBL" id="JACRTL010000003">
    <property type="protein sequence ID" value="MBC8610891.1"/>
    <property type="molecule type" value="Genomic_DNA"/>
</dbReference>
<organism evidence="1 2">
    <name type="scientific">Massiliimalia timonensis</name>
    <dbReference type="NCBI Taxonomy" id="1987501"/>
    <lineage>
        <taxon>Bacteria</taxon>
        <taxon>Bacillati</taxon>
        <taxon>Bacillota</taxon>
        <taxon>Clostridia</taxon>
        <taxon>Eubacteriales</taxon>
        <taxon>Oscillospiraceae</taxon>
        <taxon>Massiliimalia</taxon>
    </lineage>
</organism>
<evidence type="ECO:0000313" key="2">
    <source>
        <dbReference type="Proteomes" id="UP000632659"/>
    </source>
</evidence>
<dbReference type="InterPro" id="IPR007169">
    <property type="entry name" value="RemA-like"/>
</dbReference>
<comment type="caution">
    <text evidence="1">The sequence shown here is derived from an EMBL/GenBank/DDBJ whole genome shotgun (WGS) entry which is preliminary data.</text>
</comment>
<accession>A0A8J6PEV4</accession>
<dbReference type="OrthoDB" id="9811390at2"/>